<evidence type="ECO:0000256" key="1">
    <source>
        <dbReference type="SAM" id="Phobius"/>
    </source>
</evidence>
<evidence type="ECO:0000313" key="3">
    <source>
        <dbReference type="Proteomes" id="UP000018692"/>
    </source>
</evidence>
<dbReference type="EMBL" id="AVFE01000005">
    <property type="protein sequence ID" value="ETD05409.1"/>
    <property type="molecule type" value="Genomic_DNA"/>
</dbReference>
<gene>
    <name evidence="2" type="ORF">N568_0102345</name>
</gene>
<name>V8AR15_9LACT</name>
<organism evidence="2 3">
    <name type="scientific">Lactococcus garvieae TRF1</name>
    <dbReference type="NCBI Taxonomy" id="1380772"/>
    <lineage>
        <taxon>Bacteria</taxon>
        <taxon>Bacillati</taxon>
        <taxon>Bacillota</taxon>
        <taxon>Bacilli</taxon>
        <taxon>Lactobacillales</taxon>
        <taxon>Streptococcaceae</taxon>
        <taxon>Lactococcus</taxon>
    </lineage>
</organism>
<feature type="transmembrane region" description="Helical" evidence="1">
    <location>
        <begin position="120"/>
        <end position="142"/>
    </location>
</feature>
<accession>V8AR15</accession>
<proteinExistence type="predicted"/>
<keyword evidence="1" id="KW-0812">Transmembrane</keyword>
<dbReference type="AlphaFoldDB" id="V8AR15"/>
<reference evidence="2 3" key="1">
    <citation type="submission" date="2013-07" db="EMBL/GenBank/DDBJ databases">
        <title>Isolation of Lactococcus garvieae strain TRF1 from the fecal material of a timber rattlesnake.</title>
        <authorList>
            <person name="McLaughlin R.W."/>
            <person name="Cochran P.A."/>
            <person name="Dowd S.E."/>
        </authorList>
    </citation>
    <scope>NUCLEOTIDE SEQUENCE [LARGE SCALE GENOMIC DNA]</scope>
    <source>
        <strain evidence="2 3">TRF1</strain>
    </source>
</reference>
<protein>
    <submittedName>
        <fullName evidence="2">Uncharacterized protein</fullName>
    </submittedName>
</protein>
<comment type="caution">
    <text evidence="2">The sequence shown here is derived from an EMBL/GenBank/DDBJ whole genome shotgun (WGS) entry which is preliminary data.</text>
</comment>
<sequence length="196" mass="22088">MNKLNKFLGILTIGIIAILAFFPFGSTMSGWGEMTGSLLIPKSIDSMLGETLNTLRIQRIIEIIVFIIIMSIYFNMSKKGKYTQSNTKFKTFLGVTIAWCTFIISVLLPGLDFAFSSPHFYKVNIILMLFFPIGLKISTILVTTSKKSKGTNTSKSPSNNKNKTSDLYITCNNCYMDNEPDRTRCKRCSRTLDKTK</sequence>
<dbReference type="Proteomes" id="UP000018692">
    <property type="component" value="Unassembled WGS sequence"/>
</dbReference>
<feature type="transmembrane region" description="Helical" evidence="1">
    <location>
        <begin position="57"/>
        <end position="77"/>
    </location>
</feature>
<dbReference type="PATRIC" id="fig|1380772.3.peg.458"/>
<feature type="transmembrane region" description="Helical" evidence="1">
    <location>
        <begin position="89"/>
        <end position="108"/>
    </location>
</feature>
<feature type="transmembrane region" description="Helical" evidence="1">
    <location>
        <begin position="7"/>
        <end position="25"/>
    </location>
</feature>
<evidence type="ECO:0000313" key="2">
    <source>
        <dbReference type="EMBL" id="ETD05409.1"/>
    </source>
</evidence>
<keyword evidence="1" id="KW-1133">Transmembrane helix</keyword>
<keyword evidence="1" id="KW-0472">Membrane</keyword>